<evidence type="ECO:0000313" key="2">
    <source>
        <dbReference type="EMBL" id="KAG8191465.1"/>
    </source>
</evidence>
<evidence type="ECO:0008006" key="4">
    <source>
        <dbReference type="Google" id="ProtNLM"/>
    </source>
</evidence>
<dbReference type="Proteomes" id="UP000827092">
    <property type="component" value="Unassembled WGS sequence"/>
</dbReference>
<keyword evidence="3" id="KW-1185">Reference proteome</keyword>
<gene>
    <name evidence="2" type="ORF">JTE90_020714</name>
</gene>
<protein>
    <recommendedName>
        <fullName evidence="4">H15 domain-containing protein</fullName>
    </recommendedName>
</protein>
<name>A0AAV6V6B7_9ARAC</name>
<evidence type="ECO:0000256" key="1">
    <source>
        <dbReference type="SAM" id="MobiDB-lite"/>
    </source>
</evidence>
<accession>A0AAV6V6B7</accession>
<reference evidence="2 3" key="1">
    <citation type="journal article" date="2022" name="Nat. Ecol. Evol.">
        <title>A masculinizing supergene underlies an exaggerated male reproductive morph in a spider.</title>
        <authorList>
            <person name="Hendrickx F."/>
            <person name="De Corte Z."/>
            <person name="Sonet G."/>
            <person name="Van Belleghem S.M."/>
            <person name="Kostlbacher S."/>
            <person name="Vangestel C."/>
        </authorList>
    </citation>
    <scope>NUCLEOTIDE SEQUENCE [LARGE SCALE GENOMIC DNA]</scope>
    <source>
        <strain evidence="2">W744_W776</strain>
    </source>
</reference>
<comment type="caution">
    <text evidence="2">The sequence shown here is derived from an EMBL/GenBank/DDBJ whole genome shotgun (WGS) entry which is preliminary data.</text>
</comment>
<dbReference type="EMBL" id="JAFNEN010000159">
    <property type="protein sequence ID" value="KAG8191465.1"/>
    <property type="molecule type" value="Genomic_DNA"/>
</dbReference>
<feature type="region of interest" description="Disordered" evidence="1">
    <location>
        <begin position="352"/>
        <end position="374"/>
    </location>
</feature>
<dbReference type="AlphaFoldDB" id="A0AAV6V6B7"/>
<proteinExistence type="predicted"/>
<evidence type="ECO:0000313" key="3">
    <source>
        <dbReference type="Proteomes" id="UP000827092"/>
    </source>
</evidence>
<organism evidence="2 3">
    <name type="scientific">Oedothorax gibbosus</name>
    <dbReference type="NCBI Taxonomy" id="931172"/>
    <lineage>
        <taxon>Eukaryota</taxon>
        <taxon>Metazoa</taxon>
        <taxon>Ecdysozoa</taxon>
        <taxon>Arthropoda</taxon>
        <taxon>Chelicerata</taxon>
        <taxon>Arachnida</taxon>
        <taxon>Araneae</taxon>
        <taxon>Araneomorphae</taxon>
        <taxon>Entelegynae</taxon>
        <taxon>Araneoidea</taxon>
        <taxon>Linyphiidae</taxon>
        <taxon>Erigoninae</taxon>
        <taxon>Oedothorax</taxon>
    </lineage>
</organism>
<sequence length="926" mass="105471">MSSPSNTEKLKEDVCLDYPEITSQDIFETITPLVSISDDESSIAFATEFKCDSPIPTKKAKVCRNLFGDDHQSVSSTFEETFLTHSYKPRNSTPVDPLKYSAFHSESLDNILSGTNQHDGQELDKTQVAINEDKCKKEKSSFQSKHFSLYVADPFTSDKPEKLKYPLSTSNILRGSIPKHPLDLPYFEQEDEKQTDANYFKCNIGENFKCTKTNSVEFPDLSSLDKSLNNETDNSSSSYTRVFESRVTDINDNLESIKEECDSDIINSNDLIDLDSINSDDLIDLDCNNIDEELSNILKDDFPCEERNGAPSTNLNNTLKNYRDLLPEINANIKSHSILLDLFKDWTKNQEDSSGVINKDESSENTNYKKLSNSSKIPNEVTDSLILDDSLLAKERISRTIFTESETKAYTPYTERQIALTKTSGDKINFDYDSCGDGLKIVSLNQPLFNERLIITETVSVSEENRSTDDRQCDEEKISYSNVGTKNVSCFDKSKFTYTEDSQFSTMPYLKNNCTTPSTPDIKFRIFEDETAYEENYLKVQNTNFESYKEKTDTKNEILNVVHSFFNEKNLFENNLFGNLYEIDPTSSKDIKAMEMTRDDDKLIQETSEVVKHSTLDFHQLLKNVPNNSETEEFRDISENPELFSLSSIPGKYTVLDCPNVVIEPLSDSCDLKYKSSSITETNSTLNFRKNFPKSDQISKETLRNELVPLNDIDETEESENCCHTNVKPFTEAQNSTMSNQNFFSTQVNIKDSTDKLKPPRKVTSNLLSTGIILPQLMKDLYDIDKNIAQSVLVSISKLDRKAGVKHSQILKYIQKNKIVRLNPKLHHEVSRFLTTTCEVGLVKDKASKYMLTDQVKAIAGEYKKGEQKMKLPRRIRGQQIDTIKKLSIPIHSPKLLSTKAHLKLGTPKFVSKVFKTLRSRVVYQQ</sequence>
<feature type="compositionally biased region" description="Polar residues" evidence="1">
    <location>
        <begin position="364"/>
        <end position="374"/>
    </location>
</feature>